<dbReference type="GO" id="GO:0003676">
    <property type="term" value="F:nucleic acid binding"/>
    <property type="evidence" value="ECO:0007669"/>
    <property type="project" value="InterPro"/>
</dbReference>
<evidence type="ECO:0000313" key="2">
    <source>
        <dbReference type="Proteomes" id="UP000694867"/>
    </source>
</evidence>
<dbReference type="PROSITE" id="PS50994">
    <property type="entry name" value="INTEGRASE"/>
    <property type="match status" value="1"/>
</dbReference>
<dbReference type="GeneID" id="108864851"/>
<accession>A0AAJ7L7M2</accession>
<reference evidence="3" key="1">
    <citation type="submission" date="2025-08" db="UniProtKB">
        <authorList>
            <consortium name="RefSeq"/>
        </authorList>
    </citation>
    <scope>IDENTIFICATION</scope>
</reference>
<dbReference type="KEGG" id="goe:108864851"/>
<dbReference type="Pfam" id="PF18701">
    <property type="entry name" value="DUF5641"/>
    <property type="match status" value="1"/>
</dbReference>
<dbReference type="Gene3D" id="3.30.420.10">
    <property type="entry name" value="Ribonuclease H-like superfamily/Ribonuclease H"/>
    <property type="match status" value="1"/>
</dbReference>
<feature type="domain" description="Integrase catalytic" evidence="1">
    <location>
        <begin position="142"/>
        <end position="330"/>
    </location>
</feature>
<sequence>MAETALLKYIQGISFPTEVLAKCQKLQKSSKIYLFNPMLDEDGIIRCRSRLEKSGDLSFGEKFPILLDGRNHFVRLLIAWIHETKCKHAQGISTNLHHVRTEFLILRARSSINKVLRGCKVCARFRAKAGAEVTPPLPAFRIEETPPFSVTGIDFAGPITVRDNQGNKFKSYIALFVCPVSRAIHLELTPDLTTFEFLLVLRKFISRFPSVTRIMSDNAATFKRAEKELEMAYRNAAEPEIQHYLAKAKIEWEFITDRAPVQGAFWERMVQLVKKPLRKVLGTNVPRFRELESILAEIELCINLRPISALPSEFCDIRALCPMDLVYGYHAKARFPDSSKMRMPDQGAAQAIILTKAWRRQQTVLNAFWKRFQSEYLQQLRSAHESKPGETRSLRVGDVCILADPSPSRSFWPLCKIVDVFGGQRTDLRQRSCMIQFGNGKIVKRPISMIYPLGFSEN</sequence>
<gene>
    <name evidence="3" type="primary">LOC108864851</name>
</gene>
<dbReference type="AlphaFoldDB" id="A0AAJ7L7M2"/>
<dbReference type="InterPro" id="IPR040676">
    <property type="entry name" value="DUF5641"/>
</dbReference>
<keyword evidence="2" id="KW-1185">Reference proteome</keyword>
<organism evidence="2 3">
    <name type="scientific">Galendromus occidentalis</name>
    <name type="common">western predatory mite</name>
    <dbReference type="NCBI Taxonomy" id="34638"/>
    <lineage>
        <taxon>Eukaryota</taxon>
        <taxon>Metazoa</taxon>
        <taxon>Ecdysozoa</taxon>
        <taxon>Arthropoda</taxon>
        <taxon>Chelicerata</taxon>
        <taxon>Arachnida</taxon>
        <taxon>Acari</taxon>
        <taxon>Parasitiformes</taxon>
        <taxon>Mesostigmata</taxon>
        <taxon>Gamasina</taxon>
        <taxon>Phytoseioidea</taxon>
        <taxon>Phytoseiidae</taxon>
        <taxon>Typhlodrominae</taxon>
        <taxon>Galendromus</taxon>
    </lineage>
</organism>
<dbReference type="RefSeq" id="XP_018496692.1">
    <property type="nucleotide sequence ID" value="XM_018641176.1"/>
</dbReference>
<evidence type="ECO:0000313" key="3">
    <source>
        <dbReference type="RefSeq" id="XP_018496692.1"/>
    </source>
</evidence>
<dbReference type="Proteomes" id="UP000694867">
    <property type="component" value="Unplaced"/>
</dbReference>
<evidence type="ECO:0000259" key="1">
    <source>
        <dbReference type="PROSITE" id="PS50994"/>
    </source>
</evidence>
<name>A0AAJ7L7M2_9ACAR</name>
<proteinExistence type="predicted"/>
<dbReference type="PANTHER" id="PTHR47331">
    <property type="entry name" value="PHD-TYPE DOMAIN-CONTAINING PROTEIN"/>
    <property type="match status" value="1"/>
</dbReference>
<dbReference type="InterPro" id="IPR001584">
    <property type="entry name" value="Integrase_cat-core"/>
</dbReference>
<protein>
    <submittedName>
        <fullName evidence="3">Uncharacterized protein LOC108864851</fullName>
    </submittedName>
</protein>
<dbReference type="InterPro" id="IPR036397">
    <property type="entry name" value="RNaseH_sf"/>
</dbReference>
<dbReference type="SUPFAM" id="SSF53098">
    <property type="entry name" value="Ribonuclease H-like"/>
    <property type="match status" value="1"/>
</dbReference>
<dbReference type="InterPro" id="IPR012337">
    <property type="entry name" value="RNaseH-like_sf"/>
</dbReference>
<dbReference type="GO" id="GO:0015074">
    <property type="term" value="P:DNA integration"/>
    <property type="evidence" value="ECO:0007669"/>
    <property type="project" value="InterPro"/>
</dbReference>